<evidence type="ECO:0000313" key="2">
    <source>
        <dbReference type="Proteomes" id="UP000012488"/>
    </source>
</evidence>
<organism evidence="1 2">
    <name type="scientific">Methylobacterium mesophilicum SR1.6/6</name>
    <dbReference type="NCBI Taxonomy" id="908290"/>
    <lineage>
        <taxon>Bacteria</taxon>
        <taxon>Pseudomonadati</taxon>
        <taxon>Pseudomonadota</taxon>
        <taxon>Alphaproteobacteria</taxon>
        <taxon>Hyphomicrobiales</taxon>
        <taxon>Methylobacteriaceae</taxon>
        <taxon>Methylobacterium</taxon>
    </lineage>
</organism>
<name>A0A6B9FJ35_9HYPH</name>
<sequence>MEASDLECRPPFRVMTFRDDQEVISEDVETELAARTRFASAIDLCKARDDAHSHRVELRADGDVVATWPASRR</sequence>
<dbReference type="AlphaFoldDB" id="A0A6B9FJ35"/>
<dbReference type="Proteomes" id="UP000012488">
    <property type="component" value="Chromosome"/>
</dbReference>
<protein>
    <submittedName>
        <fullName evidence="1">Uncharacterized protein</fullName>
    </submittedName>
</protein>
<dbReference type="EMBL" id="CP043538">
    <property type="protein sequence ID" value="QGY01195.1"/>
    <property type="molecule type" value="Genomic_DNA"/>
</dbReference>
<proteinExistence type="predicted"/>
<accession>A0A6B9FJ35</accession>
<gene>
    <name evidence="1" type="ORF">MMSR116_04215</name>
</gene>
<dbReference type="RefSeq" id="WP_039894799.1">
    <property type="nucleotide sequence ID" value="NZ_CP043538.1"/>
</dbReference>
<dbReference type="OrthoDB" id="7998199at2"/>
<evidence type="ECO:0000313" key="1">
    <source>
        <dbReference type="EMBL" id="QGY01195.1"/>
    </source>
</evidence>
<reference evidence="1 2" key="1">
    <citation type="journal article" date="2012" name="Genet. Mol. Biol.">
        <title>Analysis of 16S rRNA and mxaF genes revealing insights into Methylobacterium niche-specific plant association.</title>
        <authorList>
            <person name="Dourado M.N."/>
            <person name="Andreote F.D."/>
            <person name="Dini-Andreote F."/>
            <person name="Conti R."/>
            <person name="Araujo J.M."/>
            <person name="Araujo W.L."/>
        </authorList>
    </citation>
    <scope>NUCLEOTIDE SEQUENCE [LARGE SCALE GENOMIC DNA]</scope>
    <source>
        <strain evidence="1 2">SR1.6/6</strain>
    </source>
</reference>
<reference evidence="1 2" key="2">
    <citation type="journal article" date="2013" name="Genome Announc.">
        <title>Draft Genome Sequence of Methylobacterium mesophilicum Strain SR1.6/6, Isolated from Citrus sinensis.</title>
        <authorList>
            <person name="Marinho Almeida D."/>
            <person name="Dini-Andreote F."/>
            <person name="Camargo Neves A.A."/>
            <person name="Juca Ramos R.T."/>
            <person name="Andreote F.D."/>
            <person name="Carneiro A.R."/>
            <person name="Oliveira de Souza Lima A."/>
            <person name="Caracciolo Gomes de Sa P.H."/>
            <person name="Ribeiro Barbosa M.S."/>
            <person name="Araujo W.L."/>
            <person name="Silva A."/>
        </authorList>
    </citation>
    <scope>NUCLEOTIDE SEQUENCE [LARGE SCALE GENOMIC DNA]</scope>
    <source>
        <strain evidence="1 2">SR1.6/6</strain>
    </source>
</reference>
<dbReference type="KEGG" id="mmes:MMSR116_04215"/>